<comment type="catalytic activity">
    <reaction evidence="10">
        <text>D-mannose(out) = D-mannose(in)</text>
        <dbReference type="Rhea" id="RHEA:78391"/>
        <dbReference type="ChEBI" id="CHEBI:4208"/>
    </reaction>
    <physiologicalReaction direction="left-to-right" evidence="10">
        <dbReference type="Rhea" id="RHEA:78392"/>
    </physiologicalReaction>
</comment>
<feature type="transmembrane region" description="Helical" evidence="14">
    <location>
        <begin position="159"/>
        <end position="183"/>
    </location>
</feature>
<gene>
    <name evidence="16" type="ORF">OAUR00152_LOCUS26247</name>
    <name evidence="17" type="ORF">OAUR00152_LOCUS26248</name>
</gene>
<sequence>MAFITSHLAWAVTVSILPTFLFGYNTGCLNAVESVVFPEHTTAQWATAVSSFCLGGIVGAHTAGKIADKCGRRMALLMNGLEYVVVGLMHVFVVDMAMLTGARFLIGVAGGKSTVLTPMYLGEVSPPAIRGSIGTMTQVSVVMGILASILIALPYSSEHFWRIVFLPIPVVGLLQVVAGWYALPESPRWLLLNHPDERGQEAVRTIECLCGTSGSGVEDDVTEIEMIADRIKDVGTIPGSHDESMTGFEDDASSIEGEIQMDQEENPRSILSFLTDPRNRIPVISSLLFPIAQQLSGINAVFYYSTMFFEGVIDDPKSGTVAAFAVNVVATLLALPLMDRYGRRTLLSLSAGGMFTCCVILTFALEGFLPNNITFAAVLLYICSFGLGLGCIPFFLISELIEPEFFGRMQSLAMTTNWLCNFLVGMGFPFMVEHLGSFSFIPFAVNLFFTLVYAIVWLPETRSKSLHEVMGDIERRGRKGHTAVSLSPNEDASIL</sequence>
<keyword evidence="4 14" id="KW-0812">Transmembrane</keyword>
<evidence type="ECO:0000256" key="14">
    <source>
        <dbReference type="SAM" id="Phobius"/>
    </source>
</evidence>
<feature type="transmembrane region" description="Helical" evidence="14">
    <location>
        <begin position="45"/>
        <end position="64"/>
    </location>
</feature>
<keyword evidence="5 14" id="KW-1133">Transmembrane helix</keyword>
<name>A0A6U6GVL9_9STRA</name>
<dbReference type="InterPro" id="IPR005828">
    <property type="entry name" value="MFS_sugar_transport-like"/>
</dbReference>
<dbReference type="PROSITE" id="PS00216">
    <property type="entry name" value="SUGAR_TRANSPORT_1"/>
    <property type="match status" value="1"/>
</dbReference>
<feature type="transmembrane region" description="Helical" evidence="14">
    <location>
        <begin position="133"/>
        <end position="153"/>
    </location>
</feature>
<dbReference type="InterPro" id="IPR036259">
    <property type="entry name" value="MFS_trans_sf"/>
</dbReference>
<accession>A0A6U6GVL9</accession>
<evidence type="ECO:0000256" key="8">
    <source>
        <dbReference type="ARBA" id="ARBA00044648"/>
    </source>
</evidence>
<feature type="transmembrane region" description="Helical" evidence="14">
    <location>
        <begin position="7"/>
        <end position="25"/>
    </location>
</feature>
<proteinExistence type="predicted"/>
<dbReference type="PRINTS" id="PR00171">
    <property type="entry name" value="SUGRTRNSPORT"/>
</dbReference>
<evidence type="ECO:0000256" key="1">
    <source>
        <dbReference type="ARBA" id="ARBA00004141"/>
    </source>
</evidence>
<dbReference type="AlphaFoldDB" id="A0A6U6GVL9"/>
<evidence type="ECO:0000256" key="9">
    <source>
        <dbReference type="ARBA" id="ARBA00044656"/>
    </source>
</evidence>
<evidence type="ECO:0000256" key="3">
    <source>
        <dbReference type="ARBA" id="ARBA00022448"/>
    </source>
</evidence>
<comment type="catalytic activity">
    <reaction evidence="12">
        <text>D-fructose(out) = D-fructose(in)</text>
        <dbReference type="Rhea" id="RHEA:60372"/>
        <dbReference type="ChEBI" id="CHEBI:37721"/>
    </reaction>
    <physiologicalReaction direction="left-to-right" evidence="12">
        <dbReference type="Rhea" id="RHEA:60373"/>
    </physiologicalReaction>
</comment>
<feature type="transmembrane region" description="Helical" evidence="14">
    <location>
        <begin position="318"/>
        <end position="338"/>
    </location>
</feature>
<evidence type="ECO:0000256" key="2">
    <source>
        <dbReference type="ARBA" id="ARBA00011738"/>
    </source>
</evidence>
<feature type="transmembrane region" description="Helical" evidence="14">
    <location>
        <begin position="345"/>
        <end position="369"/>
    </location>
</feature>
<evidence type="ECO:0000256" key="7">
    <source>
        <dbReference type="ARBA" id="ARBA00044637"/>
    </source>
</evidence>
<feature type="transmembrane region" description="Helical" evidence="14">
    <location>
        <begin position="375"/>
        <end position="397"/>
    </location>
</feature>
<comment type="catalytic activity">
    <reaction evidence="7">
        <text>D-galactose(in) = D-galactose(out)</text>
        <dbReference type="Rhea" id="RHEA:34915"/>
        <dbReference type="ChEBI" id="CHEBI:4139"/>
    </reaction>
    <physiologicalReaction direction="right-to-left" evidence="7">
        <dbReference type="Rhea" id="RHEA:34917"/>
    </physiologicalReaction>
</comment>
<dbReference type="PANTHER" id="PTHR23503:SF8">
    <property type="entry name" value="FACILITATED GLUCOSE TRANSPORTER PROTEIN 1"/>
    <property type="match status" value="1"/>
</dbReference>
<comment type="subcellular location">
    <subcellularLocation>
        <location evidence="1">Membrane</location>
        <topology evidence="1">Multi-pass membrane protein</topology>
    </subcellularLocation>
</comment>
<comment type="subunit">
    <text evidence="2">Homodimer.</text>
</comment>
<evidence type="ECO:0000256" key="10">
    <source>
        <dbReference type="ARBA" id="ARBA00044662"/>
    </source>
</evidence>
<organism evidence="16">
    <name type="scientific">Odontella aurita</name>
    <dbReference type="NCBI Taxonomy" id="265563"/>
    <lineage>
        <taxon>Eukaryota</taxon>
        <taxon>Sar</taxon>
        <taxon>Stramenopiles</taxon>
        <taxon>Ochrophyta</taxon>
        <taxon>Bacillariophyta</taxon>
        <taxon>Mediophyceae</taxon>
        <taxon>Biddulphiophycidae</taxon>
        <taxon>Eupodiscales</taxon>
        <taxon>Odontellaceae</taxon>
        <taxon>Odontella</taxon>
    </lineage>
</organism>
<dbReference type="EMBL" id="HBKQ01038012">
    <property type="protein sequence ID" value="CAE2260035.1"/>
    <property type="molecule type" value="Transcribed_RNA"/>
</dbReference>
<keyword evidence="6 14" id="KW-0472">Membrane</keyword>
<evidence type="ECO:0000313" key="17">
    <source>
        <dbReference type="EMBL" id="CAE2260039.1"/>
    </source>
</evidence>
<evidence type="ECO:0000256" key="5">
    <source>
        <dbReference type="ARBA" id="ARBA00022989"/>
    </source>
</evidence>
<dbReference type="GO" id="GO:0016020">
    <property type="term" value="C:membrane"/>
    <property type="evidence" value="ECO:0007669"/>
    <property type="project" value="UniProtKB-SubCell"/>
</dbReference>
<dbReference type="EMBL" id="HBKQ01038013">
    <property type="protein sequence ID" value="CAE2260039.1"/>
    <property type="molecule type" value="Transcribed_RNA"/>
</dbReference>
<feature type="transmembrane region" description="Helical" evidence="14">
    <location>
        <begin position="438"/>
        <end position="458"/>
    </location>
</feature>
<evidence type="ECO:0000256" key="12">
    <source>
        <dbReference type="ARBA" id="ARBA00044710"/>
    </source>
</evidence>
<feature type="transmembrane region" description="Helical" evidence="14">
    <location>
        <begin position="76"/>
        <end position="98"/>
    </location>
</feature>
<dbReference type="InterPro" id="IPR005829">
    <property type="entry name" value="Sugar_transporter_CS"/>
</dbReference>
<comment type="catalytic activity">
    <reaction evidence="9">
        <text>D-xylose(out) = D-xylose(in)</text>
        <dbReference type="Rhea" id="RHEA:78427"/>
        <dbReference type="ChEBI" id="CHEBI:53455"/>
    </reaction>
    <physiologicalReaction direction="left-to-right" evidence="9">
        <dbReference type="Rhea" id="RHEA:78428"/>
    </physiologicalReaction>
</comment>
<comment type="catalytic activity">
    <reaction evidence="11">
        <text>D-glucosamine(out) = D-glucosamine(in)</text>
        <dbReference type="Rhea" id="RHEA:78423"/>
        <dbReference type="ChEBI" id="CHEBI:58723"/>
    </reaction>
    <physiologicalReaction direction="left-to-right" evidence="11">
        <dbReference type="Rhea" id="RHEA:78424"/>
    </physiologicalReaction>
</comment>
<dbReference type="Gene3D" id="1.20.1250.20">
    <property type="entry name" value="MFS general substrate transporter like domains"/>
    <property type="match status" value="1"/>
</dbReference>
<evidence type="ECO:0000259" key="15">
    <source>
        <dbReference type="PROSITE" id="PS50850"/>
    </source>
</evidence>
<evidence type="ECO:0000256" key="11">
    <source>
        <dbReference type="ARBA" id="ARBA00044668"/>
    </source>
</evidence>
<dbReference type="GO" id="GO:0015149">
    <property type="term" value="F:hexose transmembrane transporter activity"/>
    <property type="evidence" value="ECO:0007669"/>
    <property type="project" value="TreeGrafter"/>
</dbReference>
<comment type="catalytic activity">
    <reaction evidence="8">
        <text>D-glucose(out) = D-glucose(in)</text>
        <dbReference type="Rhea" id="RHEA:60376"/>
        <dbReference type="ChEBI" id="CHEBI:4167"/>
    </reaction>
    <physiologicalReaction direction="left-to-right" evidence="8">
        <dbReference type="Rhea" id="RHEA:60377"/>
    </physiologicalReaction>
</comment>
<dbReference type="PANTHER" id="PTHR23503">
    <property type="entry name" value="SOLUTE CARRIER FAMILY 2"/>
    <property type="match status" value="1"/>
</dbReference>
<evidence type="ECO:0000256" key="13">
    <source>
        <dbReference type="ARBA" id="ARBA00044780"/>
    </source>
</evidence>
<dbReference type="InterPro" id="IPR045263">
    <property type="entry name" value="GLUT"/>
</dbReference>
<keyword evidence="3" id="KW-0813">Transport</keyword>
<evidence type="ECO:0000256" key="6">
    <source>
        <dbReference type="ARBA" id="ARBA00023136"/>
    </source>
</evidence>
<evidence type="ECO:0000256" key="4">
    <source>
        <dbReference type="ARBA" id="ARBA00022692"/>
    </source>
</evidence>
<reference evidence="16" key="1">
    <citation type="submission" date="2021-01" db="EMBL/GenBank/DDBJ databases">
        <authorList>
            <person name="Corre E."/>
            <person name="Pelletier E."/>
            <person name="Niang G."/>
            <person name="Scheremetjew M."/>
            <person name="Finn R."/>
            <person name="Kale V."/>
            <person name="Holt S."/>
            <person name="Cochrane G."/>
            <person name="Meng A."/>
            <person name="Brown T."/>
            <person name="Cohen L."/>
        </authorList>
    </citation>
    <scope>NUCLEOTIDE SEQUENCE</scope>
    <source>
        <strain evidence="16">Isolate 1302-5</strain>
    </source>
</reference>
<feature type="transmembrane region" description="Helical" evidence="14">
    <location>
        <begin position="409"/>
        <end position="432"/>
    </location>
</feature>
<evidence type="ECO:0000313" key="16">
    <source>
        <dbReference type="EMBL" id="CAE2260035.1"/>
    </source>
</evidence>
<protein>
    <recommendedName>
        <fullName evidence="13">Hexose transporter 1</fullName>
    </recommendedName>
</protein>
<dbReference type="Pfam" id="PF00083">
    <property type="entry name" value="Sugar_tr"/>
    <property type="match status" value="1"/>
</dbReference>
<dbReference type="InterPro" id="IPR020846">
    <property type="entry name" value="MFS_dom"/>
</dbReference>
<dbReference type="PROSITE" id="PS50850">
    <property type="entry name" value="MFS"/>
    <property type="match status" value="1"/>
</dbReference>
<feature type="domain" description="Major facilitator superfamily (MFS) profile" evidence="15">
    <location>
        <begin position="1"/>
        <end position="462"/>
    </location>
</feature>
<dbReference type="SUPFAM" id="SSF103473">
    <property type="entry name" value="MFS general substrate transporter"/>
    <property type="match status" value="1"/>
</dbReference>
<dbReference type="InterPro" id="IPR003663">
    <property type="entry name" value="Sugar/inositol_transpt"/>
</dbReference>